<dbReference type="Pfam" id="PF13449">
    <property type="entry name" value="Phytase-like"/>
    <property type="match status" value="1"/>
</dbReference>
<name>A0A423Q0G1_9GAMM</name>
<dbReference type="AlphaFoldDB" id="A0A423Q0G1"/>
<dbReference type="EMBL" id="AYKG01000005">
    <property type="protein sequence ID" value="ROO31409.1"/>
    <property type="molecule type" value="Genomic_DNA"/>
</dbReference>
<reference evidence="2 3" key="1">
    <citation type="submission" date="2013-10" db="EMBL/GenBank/DDBJ databases">
        <title>Salinisphaera japonica YTM-1 Genome Sequencing.</title>
        <authorList>
            <person name="Lai Q."/>
            <person name="Li C."/>
            <person name="Shao Z."/>
        </authorList>
    </citation>
    <scope>NUCLEOTIDE SEQUENCE [LARGE SCALE GENOMIC DNA]</scope>
    <source>
        <strain evidence="2 3">YTM-1</strain>
    </source>
</reference>
<evidence type="ECO:0000259" key="1">
    <source>
        <dbReference type="Pfam" id="PF13449"/>
    </source>
</evidence>
<protein>
    <recommendedName>
        <fullName evidence="1">Phytase-like domain-containing protein</fullName>
    </recommendedName>
</protein>
<organism evidence="2 3">
    <name type="scientific">Salinisphaera japonica YTM-1</name>
    <dbReference type="NCBI Taxonomy" id="1209778"/>
    <lineage>
        <taxon>Bacteria</taxon>
        <taxon>Pseudomonadati</taxon>
        <taxon>Pseudomonadota</taxon>
        <taxon>Gammaproteobacteria</taxon>
        <taxon>Salinisphaerales</taxon>
        <taxon>Salinisphaeraceae</taxon>
        <taxon>Salinisphaera</taxon>
    </lineage>
</organism>
<accession>A0A423Q0G1</accession>
<dbReference type="Proteomes" id="UP000285310">
    <property type="component" value="Unassembled WGS sequence"/>
</dbReference>
<dbReference type="OrthoDB" id="292013at2"/>
<dbReference type="RefSeq" id="WP_123657104.1">
    <property type="nucleotide sequence ID" value="NZ_AYKG01000005.1"/>
</dbReference>
<dbReference type="InParanoid" id="A0A423Q0G1"/>
<comment type="caution">
    <text evidence="2">The sequence shown here is derived from an EMBL/GenBank/DDBJ whole genome shotgun (WGS) entry which is preliminary data.</text>
</comment>
<gene>
    <name evidence="2" type="ORF">SAJA_02700</name>
</gene>
<keyword evidence="3" id="KW-1185">Reference proteome</keyword>
<dbReference type="InterPro" id="IPR027372">
    <property type="entry name" value="Phytase-like_dom"/>
</dbReference>
<feature type="domain" description="Phytase-like" evidence="1">
    <location>
        <begin position="49"/>
        <end position="349"/>
    </location>
</feature>
<evidence type="ECO:0000313" key="2">
    <source>
        <dbReference type="EMBL" id="ROO31409.1"/>
    </source>
</evidence>
<proteinExistence type="predicted"/>
<sequence length="374" mass="39653">MVQRTRSIGSTIALVALTGFSVGAWANPPVTLSFIGMAEIPTGTRFEATEVGGLSGIDYDAANERYVAISDNRGAQGPVRYYDLTIDLSDGQLADGDVQFTGVTEIQALDGQAFAPGVADPESLRITAFPGLLYWTSEGNAATGLAPFVRVMTRGGAPIAAFAIPDVFRPATRHGIRNNLAFESLTHALNQNIWLTATENALIQDGPAATLEHGSPARVLCLDGATGKPLAQYVYRTAAVAAAPEPADGFATNGLSELLAIAPDTYIALERSFSTGIGNDIRLYLTHTHGATDVSGRDSIRNTRYHPMKKHLLLDLATLDIDLDNIEGITLGPTVHGHPTLVLVADDNFSTTQRTQFLAFTLDGPLVHALAAND</sequence>
<evidence type="ECO:0000313" key="3">
    <source>
        <dbReference type="Proteomes" id="UP000285310"/>
    </source>
</evidence>